<evidence type="ECO:0000256" key="2">
    <source>
        <dbReference type="ARBA" id="ARBA00040895"/>
    </source>
</evidence>
<evidence type="ECO:0000256" key="3">
    <source>
        <dbReference type="SAM" id="MobiDB-lite"/>
    </source>
</evidence>
<evidence type="ECO:0000256" key="1">
    <source>
        <dbReference type="ARBA" id="ARBA00038208"/>
    </source>
</evidence>
<name>W9W8U1_9EURO</name>
<sequence>MPSLDQEIDHKNPLNGTISPHSQHLIISTGRSDWTSRIEDERENGTSWGKVVGDLKGLMGRKGEFRDAFNATMISTSSFTPLSGSAKQTTKRVNGKEKWEELEPVDALLYPAFRHFRGLVPLSEEEAGETASSPHTESQRDPDSATTGSLKDFIVENLTPNTGESTPDTAAVRSRWDSSPITNPTILICSHGGRDSRCGILGPVLHDEFNTYLDQRKGDDPQSKLCASTTEAFVASEGAVEQPGQETRAENQGQSIDKASLKAIASSTTSASSKESATSQDMTVNVGMISHIGGHKWAGNVIIYMPPGFSIDAATTTEPAGPDSIDVSQRASGVRPLHPLAGMSIWYGRVEPRHVEGIVEQTIFNGKVIRELFRGGLNQRGQLVRL</sequence>
<dbReference type="OrthoDB" id="10253744at2759"/>
<organism evidence="4 5">
    <name type="scientific">Cladophialophora yegresii CBS 114405</name>
    <dbReference type="NCBI Taxonomy" id="1182544"/>
    <lineage>
        <taxon>Eukaryota</taxon>
        <taxon>Fungi</taxon>
        <taxon>Dikarya</taxon>
        <taxon>Ascomycota</taxon>
        <taxon>Pezizomycotina</taxon>
        <taxon>Eurotiomycetes</taxon>
        <taxon>Chaetothyriomycetidae</taxon>
        <taxon>Chaetothyriales</taxon>
        <taxon>Herpotrichiellaceae</taxon>
        <taxon>Cladophialophora</taxon>
    </lineage>
</organism>
<dbReference type="eggNOG" id="ENOG502QS3W">
    <property type="taxonomic scope" value="Eukaryota"/>
</dbReference>
<feature type="region of interest" description="Disordered" evidence="3">
    <location>
        <begin position="124"/>
        <end position="177"/>
    </location>
</feature>
<keyword evidence="5" id="KW-1185">Reference proteome</keyword>
<feature type="region of interest" description="Disordered" evidence="3">
    <location>
        <begin position="1"/>
        <end position="21"/>
    </location>
</feature>
<proteinExistence type="inferred from homology"/>
<dbReference type="PANTHER" id="PTHR31902">
    <property type="entry name" value="ACTIN PATCHES DISTAL PROTEIN 1"/>
    <property type="match status" value="1"/>
</dbReference>
<dbReference type="VEuPathDB" id="FungiDB:A1O7_05104"/>
<accession>W9W8U1</accession>
<dbReference type="Gene3D" id="3.40.30.10">
    <property type="entry name" value="Glutaredoxin"/>
    <property type="match status" value="1"/>
</dbReference>
<feature type="region of interest" description="Disordered" evidence="3">
    <location>
        <begin position="236"/>
        <end position="257"/>
    </location>
</feature>
<dbReference type="InterPro" id="IPR009737">
    <property type="entry name" value="Aim32/Apd1-like"/>
</dbReference>
<feature type="compositionally biased region" description="Polar residues" evidence="3">
    <location>
        <begin position="158"/>
        <end position="168"/>
    </location>
</feature>
<dbReference type="Pfam" id="PF06999">
    <property type="entry name" value="Suc_Fer-like"/>
    <property type="match status" value="1"/>
</dbReference>
<dbReference type="PANTHER" id="PTHR31902:SF7">
    <property type="entry name" value="ALTERED INHERITANCE OF MITOCHONDRIA PROTEIN 32"/>
    <property type="match status" value="1"/>
</dbReference>
<dbReference type="STRING" id="1182544.W9W8U1"/>
<comment type="caution">
    <text evidence="4">The sequence shown here is derived from an EMBL/GenBank/DDBJ whole genome shotgun (WGS) entry which is preliminary data.</text>
</comment>
<dbReference type="InterPro" id="IPR036249">
    <property type="entry name" value="Thioredoxin-like_sf"/>
</dbReference>
<dbReference type="SUPFAM" id="SSF52833">
    <property type="entry name" value="Thioredoxin-like"/>
    <property type="match status" value="1"/>
</dbReference>
<comment type="similarity">
    <text evidence="1">Belongs to the AIM32 family.</text>
</comment>
<dbReference type="EMBL" id="AMGW01000003">
    <property type="protein sequence ID" value="EXJ60951.1"/>
    <property type="molecule type" value="Genomic_DNA"/>
</dbReference>
<dbReference type="CDD" id="cd03062">
    <property type="entry name" value="TRX_Fd_Sucrase"/>
    <property type="match status" value="1"/>
</dbReference>
<dbReference type="GeneID" id="19179689"/>
<dbReference type="AlphaFoldDB" id="W9W8U1"/>
<evidence type="ECO:0000313" key="5">
    <source>
        <dbReference type="Proteomes" id="UP000019473"/>
    </source>
</evidence>
<dbReference type="Proteomes" id="UP000019473">
    <property type="component" value="Unassembled WGS sequence"/>
</dbReference>
<dbReference type="RefSeq" id="XP_007757304.1">
    <property type="nucleotide sequence ID" value="XM_007759114.1"/>
</dbReference>
<evidence type="ECO:0000313" key="4">
    <source>
        <dbReference type="EMBL" id="EXJ60951.1"/>
    </source>
</evidence>
<dbReference type="HOGENOM" id="CLU_044499_0_0_1"/>
<gene>
    <name evidence="4" type="ORF">A1O7_05104</name>
</gene>
<protein>
    <recommendedName>
        <fullName evidence="2">Altered inheritance of mitochondria protein 32</fullName>
    </recommendedName>
</protein>
<reference evidence="4 5" key="1">
    <citation type="submission" date="2013-03" db="EMBL/GenBank/DDBJ databases">
        <title>The Genome Sequence of Cladophialophora yegresii CBS 114405.</title>
        <authorList>
            <consortium name="The Broad Institute Genomics Platform"/>
            <person name="Cuomo C."/>
            <person name="de Hoog S."/>
            <person name="Gorbushina A."/>
            <person name="Walker B."/>
            <person name="Young S.K."/>
            <person name="Zeng Q."/>
            <person name="Gargeya S."/>
            <person name="Fitzgerald M."/>
            <person name="Haas B."/>
            <person name="Abouelleil A."/>
            <person name="Allen A.W."/>
            <person name="Alvarado L."/>
            <person name="Arachchi H.M."/>
            <person name="Berlin A.M."/>
            <person name="Chapman S.B."/>
            <person name="Gainer-Dewar J."/>
            <person name="Goldberg J."/>
            <person name="Griggs A."/>
            <person name="Gujja S."/>
            <person name="Hansen M."/>
            <person name="Howarth C."/>
            <person name="Imamovic A."/>
            <person name="Ireland A."/>
            <person name="Larimer J."/>
            <person name="McCowan C."/>
            <person name="Murphy C."/>
            <person name="Pearson M."/>
            <person name="Poon T.W."/>
            <person name="Priest M."/>
            <person name="Roberts A."/>
            <person name="Saif S."/>
            <person name="Shea T."/>
            <person name="Sisk P."/>
            <person name="Sykes S."/>
            <person name="Wortman J."/>
            <person name="Nusbaum C."/>
            <person name="Birren B."/>
        </authorList>
    </citation>
    <scope>NUCLEOTIDE SEQUENCE [LARGE SCALE GENOMIC DNA]</scope>
    <source>
        <strain evidence="4 5">CBS 114405</strain>
    </source>
</reference>